<evidence type="ECO:0000256" key="8">
    <source>
        <dbReference type="ARBA" id="ARBA00023002"/>
    </source>
</evidence>
<feature type="domain" description="Extradiol ring-cleavage dioxygenase class III enzyme subunit B" evidence="11">
    <location>
        <begin position="6"/>
        <end position="288"/>
    </location>
</feature>
<reference evidence="12 13" key="1">
    <citation type="submission" date="2019-06" db="EMBL/GenBank/DDBJ databases">
        <title>Sequencing the genomes of 1000 actinobacteria strains.</title>
        <authorList>
            <person name="Klenk H.-P."/>
        </authorList>
    </citation>
    <scope>NUCLEOTIDE SEQUENCE [LARGE SCALE GENOMIC DNA]</scope>
    <source>
        <strain evidence="12 13">DSM 8251</strain>
    </source>
</reference>
<keyword evidence="7 10" id="KW-0223">Dioxygenase</keyword>
<evidence type="ECO:0000256" key="5">
    <source>
        <dbReference type="ARBA" id="ARBA00011881"/>
    </source>
</evidence>
<evidence type="ECO:0000256" key="3">
    <source>
        <dbReference type="ARBA" id="ARBA00005207"/>
    </source>
</evidence>
<evidence type="ECO:0000256" key="6">
    <source>
        <dbReference type="ARBA" id="ARBA00022797"/>
    </source>
</evidence>
<evidence type="ECO:0000313" key="12">
    <source>
        <dbReference type="EMBL" id="TQL62530.1"/>
    </source>
</evidence>
<comment type="subunit">
    <text evidence="5 10">Homotetramer.</text>
</comment>
<keyword evidence="8 10" id="KW-0560">Oxidoreductase</keyword>
<keyword evidence="13" id="KW-1185">Reference proteome</keyword>
<evidence type="ECO:0000256" key="9">
    <source>
        <dbReference type="ARBA" id="ARBA00023004"/>
    </source>
</evidence>
<keyword evidence="6 10" id="KW-0058">Aromatic hydrocarbons catabolism</keyword>
<comment type="catalytic activity">
    <reaction evidence="2 10">
        <text>3-(2,3-dihydroxyphenyl)propanoate + O2 = (2Z,4E)-2-hydroxy-6-oxonona-2,4-dienedioate + H(+)</text>
        <dbReference type="Rhea" id="RHEA:23840"/>
        <dbReference type="ChEBI" id="CHEBI:15378"/>
        <dbReference type="ChEBI" id="CHEBI:15379"/>
        <dbReference type="ChEBI" id="CHEBI:46951"/>
        <dbReference type="ChEBI" id="CHEBI:66887"/>
        <dbReference type="EC" id="1.13.11.16"/>
    </reaction>
</comment>
<accession>A0A542ZQP3</accession>
<dbReference type="NCBIfam" id="NF009910">
    <property type="entry name" value="PRK13370.1-4"/>
    <property type="match status" value="1"/>
</dbReference>
<dbReference type="GO" id="GO:0047070">
    <property type="term" value="F:3-carboxyethylcatechol 2,3-dioxygenase activity"/>
    <property type="evidence" value="ECO:0007669"/>
    <property type="project" value="UniProtKB-UniRule"/>
</dbReference>
<feature type="active site" description="Proton acceptor" evidence="10">
    <location>
        <position position="183"/>
    </location>
</feature>
<comment type="catalytic activity">
    <reaction evidence="1 10">
        <text>(2E)-3-(2,3-dihydroxyphenyl)prop-2-enoate + O2 = (2Z,4E,7E)-2-hydroxy-6-oxonona-2,4,7-trienedioate + H(+)</text>
        <dbReference type="Rhea" id="RHEA:25054"/>
        <dbReference type="ChEBI" id="CHEBI:15378"/>
        <dbReference type="ChEBI" id="CHEBI:15379"/>
        <dbReference type="ChEBI" id="CHEBI:58642"/>
        <dbReference type="ChEBI" id="CHEBI:66888"/>
        <dbReference type="EC" id="1.13.11.16"/>
    </reaction>
</comment>
<dbReference type="Gene3D" id="3.40.830.10">
    <property type="entry name" value="LigB-like"/>
    <property type="match status" value="1"/>
</dbReference>
<evidence type="ECO:0000256" key="2">
    <source>
        <dbReference type="ARBA" id="ARBA00001843"/>
    </source>
</evidence>
<keyword evidence="9 10" id="KW-0408">Iron</keyword>
<dbReference type="CDD" id="cd07365">
    <property type="entry name" value="MhpB_like"/>
    <property type="match status" value="1"/>
</dbReference>
<proteinExistence type="inferred from homology"/>
<comment type="function">
    <text evidence="10">Catalyzes the non-heme iron(II)-dependent oxidative cleavage of 2,3-dihydroxyphenylpropionic acid and 2,3-dihydroxicinnamic acid into 2-hydroxy-6-ketononadienedioate and 2-hydroxy-6-ketononatrienedioate, respectively.</text>
</comment>
<dbReference type="HAMAP" id="MF_01653">
    <property type="entry name" value="MhpB"/>
    <property type="match status" value="1"/>
</dbReference>
<dbReference type="EC" id="1.13.11.16" evidence="10"/>
<dbReference type="InterPro" id="IPR023789">
    <property type="entry name" value="DHPP/DHXA_dioxygenase"/>
</dbReference>
<evidence type="ECO:0000256" key="1">
    <source>
        <dbReference type="ARBA" id="ARBA00001748"/>
    </source>
</evidence>
<feature type="active site" description="Proton donor" evidence="10">
    <location>
        <position position="115"/>
    </location>
</feature>
<dbReference type="GO" id="GO:0008198">
    <property type="term" value="F:ferrous iron binding"/>
    <property type="evidence" value="ECO:0007669"/>
    <property type="project" value="InterPro"/>
</dbReference>
<sequence length="316" mass="34706">MPQALVCMSHSPLLEHVEPPADVKASVQEAFTAAREFVHDFAPDLVVNFGPDHYNGFFYDLMPPYCIGFTATGTGDYDSWAGPLNVPTEVAERLAQFVIDRDIDVAISRAMEVDHGAVQPMELLYGDLTDRPIIPVFVNSVARPFVKMERVRRFGAAVGEFFATDAEFADAKVLFLGSGGLSHDPPVPQWATATDAQRKFLTDGRNPTPEARAARQQRTIDTAKAFAAGTASVQDLNPEWDRAFLEICRTGELERFDALDADEMDAAAGHSSHEVRTWVSAYSALAAAGAYDVTYEFYRPIKEYIAGFAVTTATLR</sequence>
<dbReference type="SUPFAM" id="SSF53213">
    <property type="entry name" value="LigB-like"/>
    <property type="match status" value="1"/>
</dbReference>
<dbReference type="Proteomes" id="UP000316196">
    <property type="component" value="Unassembled WGS sequence"/>
</dbReference>
<evidence type="ECO:0000256" key="7">
    <source>
        <dbReference type="ARBA" id="ARBA00022964"/>
    </source>
</evidence>
<dbReference type="RefSeq" id="WP_142092359.1">
    <property type="nucleotide sequence ID" value="NZ_BAAAMD010000003.1"/>
</dbReference>
<protein>
    <recommendedName>
        <fullName evidence="10">2,3-dihydroxyphenylpropionate/2,3-dihydroxicinnamic acid 1,2-dioxygenase</fullName>
        <ecNumber evidence="10">1.13.11.16</ecNumber>
    </recommendedName>
    <alternativeName>
        <fullName evidence="10">3-carboxyethylcatechol 2,3-dioxygenase</fullName>
    </alternativeName>
</protein>
<dbReference type="GO" id="GO:0019380">
    <property type="term" value="P:3-phenylpropionate catabolic process"/>
    <property type="evidence" value="ECO:0007669"/>
    <property type="project" value="UniProtKB-UniRule"/>
</dbReference>
<dbReference type="AlphaFoldDB" id="A0A542ZQP3"/>
<dbReference type="Pfam" id="PF02900">
    <property type="entry name" value="LigB"/>
    <property type="match status" value="1"/>
</dbReference>
<name>A0A542ZQP3_9ACTN</name>
<organism evidence="12 13">
    <name type="scientific">Propioniferax innocua</name>
    <dbReference type="NCBI Taxonomy" id="1753"/>
    <lineage>
        <taxon>Bacteria</taxon>
        <taxon>Bacillati</taxon>
        <taxon>Actinomycetota</taxon>
        <taxon>Actinomycetes</taxon>
        <taxon>Propionibacteriales</taxon>
        <taxon>Propionibacteriaceae</taxon>
        <taxon>Propioniferax</taxon>
    </lineage>
</organism>
<dbReference type="EMBL" id="VFOR01000001">
    <property type="protein sequence ID" value="TQL62530.1"/>
    <property type="molecule type" value="Genomic_DNA"/>
</dbReference>
<comment type="caution">
    <text evidence="12">The sequence shown here is derived from an EMBL/GenBank/DDBJ whole genome shotgun (WGS) entry which is preliminary data.</text>
</comment>
<evidence type="ECO:0000256" key="4">
    <source>
        <dbReference type="ARBA" id="ARBA00007030"/>
    </source>
</evidence>
<dbReference type="OrthoDB" id="8673673at2"/>
<comment type="similarity">
    <text evidence="4 10">Belongs to the LigB/MhpB extradiol dioxygenase family.</text>
</comment>
<evidence type="ECO:0000313" key="13">
    <source>
        <dbReference type="Proteomes" id="UP000316196"/>
    </source>
</evidence>
<comment type="pathway">
    <text evidence="3 10">Aromatic compound metabolism; 3-phenylpropanoate degradation.</text>
</comment>
<dbReference type="InterPro" id="IPR004183">
    <property type="entry name" value="Xdiol_dOase_suB"/>
</dbReference>
<evidence type="ECO:0000256" key="10">
    <source>
        <dbReference type="HAMAP-Rule" id="MF_01653"/>
    </source>
</evidence>
<comment type="cofactor">
    <cofactor evidence="10">
        <name>Fe(2+)</name>
        <dbReference type="ChEBI" id="CHEBI:29033"/>
    </cofactor>
</comment>
<evidence type="ECO:0000259" key="11">
    <source>
        <dbReference type="Pfam" id="PF02900"/>
    </source>
</evidence>
<gene>
    <name evidence="10" type="primary">mhpB</name>
    <name evidence="12" type="ORF">FB460_0308</name>
</gene>
<dbReference type="UniPathway" id="UPA00714"/>